<sequence length="789" mass="87748">MAEEPTSTLTKNYVSAANRLSSKPTKLTSTASALQSRWMVLLGHLLAGGCTMGAALLSASGGELVQLLENKALSGFFQLRGPIVPPEDIVILAIDDHSISVPEQYYKTDPKQYAYLETLKSYPYKRAAYAQIITKLIKAGARSVAVDVIFDTTSRYGVSDDRKFQAVLQKHGSKVTLGAVYENSQTHQGSFMQLIDPQQMFRTGSVSIGSVNFPLEVDGKVHRLASEFSKLLAKDNLIEKLPSFDEAALRAAQVNYPRPKGDRIYFWGPAGTFEQIPFWHVLDPENWNTYLQQGKFFKNKIVLIGATDKLNNDYHPVAASNSTERMSGVEIHANAIATLMTGKAIAPGINTLPLRGLFVLILVGSTALMISRRRRSINKFLYSLALSGAWVGISYGLFIYGQLIFPTTVPMIAIAMTGLCYLGTSVMRESIRKRQLVDIFQKYKTSPVVQEIISQQYDLQYLIQQRDLALSGKILAQRYKIVKVLGSGGFSETYIAEDTLRPGNPRCVVKQLKPASTKPEALQLARRLFNSEAQTLEKLGTHAQIPQLLAYFEEDEEFYLVQEQIIGHPLNQELPSGRAIDEIAVIKIVKDLLQTLTFVHKNNVIHRDIKPSNIIRRHSDGKLVLIDFGAVKEVSTKQLDDEEQTPFTIGIGTQGYAPSEQCFGRPHYSSDIYAVGMVGIKALTGIAPRELDRDADGEIKWSDAYGGKLRSQFSHSLTKILSKMVLDDFKQRYQSASEALEDLKVFDNVINFQSRYPIPQDDPLMNTLDQLNELNAPTKSNSEASSETI</sequence>
<keyword evidence="2" id="KW-0723">Serine/threonine-protein kinase</keyword>
<evidence type="ECO:0000256" key="6">
    <source>
        <dbReference type="ARBA" id="ARBA00022840"/>
    </source>
</evidence>
<dbReference type="Gene3D" id="1.10.510.10">
    <property type="entry name" value="Transferase(Phosphotransferase) domain 1"/>
    <property type="match status" value="1"/>
</dbReference>
<dbReference type="InterPro" id="IPR011009">
    <property type="entry name" value="Kinase-like_dom_sf"/>
</dbReference>
<dbReference type="PANTHER" id="PTHR24363">
    <property type="entry name" value="SERINE/THREONINE PROTEIN KINASE"/>
    <property type="match status" value="1"/>
</dbReference>
<dbReference type="SUPFAM" id="SSF56112">
    <property type="entry name" value="Protein kinase-like (PK-like)"/>
    <property type="match status" value="1"/>
</dbReference>
<name>A0ABR8EU98_NOSLI</name>
<comment type="caution">
    <text evidence="12">The sequence shown here is derived from an EMBL/GenBank/DDBJ whole genome shotgun (WGS) entry which is preliminary data.</text>
</comment>
<dbReference type="Pfam" id="PF05226">
    <property type="entry name" value="CHASE2"/>
    <property type="match status" value="1"/>
</dbReference>
<keyword evidence="10" id="KW-0812">Transmembrane</keyword>
<dbReference type="PROSITE" id="PS00107">
    <property type="entry name" value="PROTEIN_KINASE_ATP"/>
    <property type="match status" value="1"/>
</dbReference>
<feature type="transmembrane region" description="Helical" evidence="10">
    <location>
        <begin position="380"/>
        <end position="398"/>
    </location>
</feature>
<evidence type="ECO:0000256" key="10">
    <source>
        <dbReference type="SAM" id="Phobius"/>
    </source>
</evidence>
<reference evidence="12 13" key="1">
    <citation type="journal article" date="2020" name="ISME J.">
        <title>Comparative genomics reveals insights into cyanobacterial evolution and habitat adaptation.</title>
        <authorList>
            <person name="Chen M.Y."/>
            <person name="Teng W.K."/>
            <person name="Zhao L."/>
            <person name="Hu C.X."/>
            <person name="Zhou Y.K."/>
            <person name="Han B.P."/>
            <person name="Song L.R."/>
            <person name="Shu W.S."/>
        </authorList>
    </citation>
    <scope>NUCLEOTIDE SEQUENCE [LARGE SCALE GENOMIC DNA]</scope>
    <source>
        <strain evidence="12 13">FACHB-391</strain>
    </source>
</reference>
<dbReference type="SMART" id="SM00220">
    <property type="entry name" value="S_TKc"/>
    <property type="match status" value="1"/>
</dbReference>
<proteinExistence type="predicted"/>
<feature type="domain" description="Protein kinase" evidence="11">
    <location>
        <begin position="479"/>
        <end position="746"/>
    </location>
</feature>
<evidence type="ECO:0000313" key="13">
    <source>
        <dbReference type="Proteomes" id="UP000604661"/>
    </source>
</evidence>
<evidence type="ECO:0000256" key="3">
    <source>
        <dbReference type="ARBA" id="ARBA00022679"/>
    </source>
</evidence>
<evidence type="ECO:0000256" key="5">
    <source>
        <dbReference type="ARBA" id="ARBA00022777"/>
    </source>
</evidence>
<comment type="catalytic activity">
    <reaction evidence="7">
        <text>L-threonyl-[protein] + ATP = O-phospho-L-threonyl-[protein] + ADP + H(+)</text>
        <dbReference type="Rhea" id="RHEA:46608"/>
        <dbReference type="Rhea" id="RHEA-COMP:11060"/>
        <dbReference type="Rhea" id="RHEA-COMP:11605"/>
        <dbReference type="ChEBI" id="CHEBI:15378"/>
        <dbReference type="ChEBI" id="CHEBI:30013"/>
        <dbReference type="ChEBI" id="CHEBI:30616"/>
        <dbReference type="ChEBI" id="CHEBI:61977"/>
        <dbReference type="ChEBI" id="CHEBI:456216"/>
        <dbReference type="EC" id="2.7.11.1"/>
    </reaction>
</comment>
<dbReference type="CDD" id="cd14014">
    <property type="entry name" value="STKc_PknB_like"/>
    <property type="match status" value="1"/>
</dbReference>
<feature type="transmembrane region" description="Helical" evidence="10">
    <location>
        <begin position="352"/>
        <end position="371"/>
    </location>
</feature>
<organism evidence="12 13">
    <name type="scientific">Nostoc linckia FACHB-391</name>
    <dbReference type="NCBI Taxonomy" id="2692906"/>
    <lineage>
        <taxon>Bacteria</taxon>
        <taxon>Bacillati</taxon>
        <taxon>Cyanobacteriota</taxon>
        <taxon>Cyanophyceae</taxon>
        <taxon>Nostocales</taxon>
        <taxon>Nostocaceae</taxon>
        <taxon>Nostoc</taxon>
    </lineage>
</organism>
<dbReference type="SMART" id="SM01080">
    <property type="entry name" value="CHASE2"/>
    <property type="match status" value="1"/>
</dbReference>
<keyword evidence="13" id="KW-1185">Reference proteome</keyword>
<keyword evidence="3" id="KW-0808">Transferase</keyword>
<evidence type="ECO:0000256" key="7">
    <source>
        <dbReference type="ARBA" id="ARBA00047899"/>
    </source>
</evidence>
<dbReference type="EMBL" id="JACJTE010000008">
    <property type="protein sequence ID" value="MBD2561074.1"/>
    <property type="molecule type" value="Genomic_DNA"/>
</dbReference>
<evidence type="ECO:0000256" key="8">
    <source>
        <dbReference type="ARBA" id="ARBA00048679"/>
    </source>
</evidence>
<protein>
    <recommendedName>
        <fullName evidence="1">non-specific serine/threonine protein kinase</fullName>
        <ecNumber evidence="1">2.7.11.1</ecNumber>
    </recommendedName>
</protein>
<dbReference type="PROSITE" id="PS50011">
    <property type="entry name" value="PROTEIN_KINASE_DOM"/>
    <property type="match status" value="1"/>
</dbReference>
<keyword evidence="10" id="KW-1133">Transmembrane helix</keyword>
<dbReference type="Gene3D" id="3.30.200.20">
    <property type="entry name" value="Phosphorylase Kinase, domain 1"/>
    <property type="match status" value="1"/>
</dbReference>
<evidence type="ECO:0000259" key="11">
    <source>
        <dbReference type="PROSITE" id="PS50011"/>
    </source>
</evidence>
<feature type="transmembrane region" description="Helical" evidence="10">
    <location>
        <begin position="404"/>
        <end position="424"/>
    </location>
</feature>
<dbReference type="InterPro" id="IPR000719">
    <property type="entry name" value="Prot_kinase_dom"/>
</dbReference>
<evidence type="ECO:0000313" key="12">
    <source>
        <dbReference type="EMBL" id="MBD2561074.1"/>
    </source>
</evidence>
<accession>A0ABR8EU98</accession>
<keyword evidence="5" id="KW-0418">Kinase</keyword>
<keyword evidence="6 9" id="KW-0067">ATP-binding</keyword>
<dbReference type="InterPro" id="IPR007890">
    <property type="entry name" value="CHASE2"/>
</dbReference>
<dbReference type="RefSeq" id="WP_190892451.1">
    <property type="nucleotide sequence ID" value="NZ_JACJTE010000008.1"/>
</dbReference>
<comment type="catalytic activity">
    <reaction evidence="8">
        <text>L-seryl-[protein] + ATP = O-phospho-L-seryl-[protein] + ADP + H(+)</text>
        <dbReference type="Rhea" id="RHEA:17989"/>
        <dbReference type="Rhea" id="RHEA-COMP:9863"/>
        <dbReference type="Rhea" id="RHEA-COMP:11604"/>
        <dbReference type="ChEBI" id="CHEBI:15378"/>
        <dbReference type="ChEBI" id="CHEBI:29999"/>
        <dbReference type="ChEBI" id="CHEBI:30616"/>
        <dbReference type="ChEBI" id="CHEBI:83421"/>
        <dbReference type="ChEBI" id="CHEBI:456216"/>
        <dbReference type="EC" id="2.7.11.1"/>
    </reaction>
</comment>
<feature type="binding site" evidence="9">
    <location>
        <position position="510"/>
    </location>
    <ligand>
        <name>ATP</name>
        <dbReference type="ChEBI" id="CHEBI:30616"/>
    </ligand>
</feature>
<dbReference type="EC" id="2.7.11.1" evidence="1"/>
<evidence type="ECO:0000256" key="1">
    <source>
        <dbReference type="ARBA" id="ARBA00012513"/>
    </source>
</evidence>
<dbReference type="PANTHER" id="PTHR24363:SF0">
    <property type="entry name" value="SERINE_THREONINE KINASE LIKE DOMAIN CONTAINING 1"/>
    <property type="match status" value="1"/>
</dbReference>
<evidence type="ECO:0000256" key="9">
    <source>
        <dbReference type="PROSITE-ProRule" id="PRU10141"/>
    </source>
</evidence>
<keyword evidence="10" id="KW-0472">Membrane</keyword>
<gene>
    <name evidence="12" type="ORF">H6G95_10690</name>
</gene>
<dbReference type="Pfam" id="PF00069">
    <property type="entry name" value="Pkinase"/>
    <property type="match status" value="1"/>
</dbReference>
<evidence type="ECO:0000256" key="2">
    <source>
        <dbReference type="ARBA" id="ARBA00022527"/>
    </source>
</evidence>
<keyword evidence="4 9" id="KW-0547">Nucleotide-binding</keyword>
<dbReference type="Proteomes" id="UP000604661">
    <property type="component" value="Unassembled WGS sequence"/>
</dbReference>
<dbReference type="InterPro" id="IPR017441">
    <property type="entry name" value="Protein_kinase_ATP_BS"/>
</dbReference>
<evidence type="ECO:0000256" key="4">
    <source>
        <dbReference type="ARBA" id="ARBA00022741"/>
    </source>
</evidence>